<dbReference type="AlphaFoldDB" id="A0NNX7"/>
<gene>
    <name evidence="2" type="ORF">SIAM614_24602</name>
</gene>
<dbReference type="RefSeq" id="WP_006932388.1">
    <property type="nucleotide sequence ID" value="NZ_AAUW01000002.1"/>
</dbReference>
<feature type="region of interest" description="Disordered" evidence="1">
    <location>
        <begin position="148"/>
        <end position="182"/>
    </location>
</feature>
<proteinExistence type="predicted"/>
<dbReference type="OrthoDB" id="7677065at2"/>
<dbReference type="EMBL" id="AAUW01000002">
    <property type="protein sequence ID" value="EAV45858.1"/>
    <property type="molecule type" value="Genomic_DNA"/>
</dbReference>
<comment type="caution">
    <text evidence="2">The sequence shown here is derived from an EMBL/GenBank/DDBJ whole genome shotgun (WGS) entry which is preliminary data.</text>
</comment>
<dbReference type="Proteomes" id="UP000004848">
    <property type="component" value="Unassembled WGS sequence"/>
</dbReference>
<reference evidence="2 3" key="1">
    <citation type="submission" date="2006-05" db="EMBL/GenBank/DDBJ databases">
        <authorList>
            <person name="King G."/>
            <person name="Ferriera S."/>
            <person name="Johnson J."/>
            <person name="Kravitz S."/>
            <person name="Beeson K."/>
            <person name="Sutton G."/>
            <person name="Rogers Y.-H."/>
            <person name="Friedman R."/>
            <person name="Frazier M."/>
            <person name="Venter J.C."/>
        </authorList>
    </citation>
    <scope>NUCLEOTIDE SEQUENCE [LARGE SCALE GENOMIC DNA]</scope>
    <source>
        <strain evidence="3">ATCC 25650 / DSM 13394 / JCM 20685 / NBRC 16684 / NCIMB 2208 / IAM 12614 / B1</strain>
    </source>
</reference>
<dbReference type="GeneID" id="68845279"/>
<evidence type="ECO:0008006" key="4">
    <source>
        <dbReference type="Google" id="ProtNLM"/>
    </source>
</evidence>
<evidence type="ECO:0000256" key="1">
    <source>
        <dbReference type="SAM" id="MobiDB-lite"/>
    </source>
</evidence>
<name>A0NNX7_ROSAI</name>
<dbReference type="eggNOG" id="ENOG50337HJ">
    <property type="taxonomic scope" value="Bacteria"/>
</dbReference>
<accession>A0NNX7</accession>
<evidence type="ECO:0000313" key="3">
    <source>
        <dbReference type="Proteomes" id="UP000004848"/>
    </source>
</evidence>
<evidence type="ECO:0000313" key="2">
    <source>
        <dbReference type="EMBL" id="EAV45858.1"/>
    </source>
</evidence>
<feature type="compositionally biased region" description="Low complexity" evidence="1">
    <location>
        <begin position="168"/>
        <end position="182"/>
    </location>
</feature>
<protein>
    <recommendedName>
        <fullName evidence="4">Phasin protein</fullName>
    </recommendedName>
</protein>
<sequence>MPTKSNTGAFDLSAMMAEWPKLPEWPAPTEWPMPSFSNWAFAEREDRIEAKAIASFQKMGQTMWSHAEKAFDDHMNFVSHRLHEDFECAKSLSQCAAPEETMATLQEFYSRMASEYQTHFEKQAALFRDSFSENAAAVEELNETAMESVNELSRAAEESLNEVKAAGTKPKTSPRTTTKVKS</sequence>
<organism evidence="2 3">
    <name type="scientific">Roseibium aggregatum (strain ATCC 25650 / DSM 13394 / JCM 20685 / NBRC 16684 / NCIMB 2208 / IAM 12614 / B1)</name>
    <name type="common">Stappia aggregata</name>
    <dbReference type="NCBI Taxonomy" id="384765"/>
    <lineage>
        <taxon>Bacteria</taxon>
        <taxon>Pseudomonadati</taxon>
        <taxon>Pseudomonadota</taxon>
        <taxon>Alphaproteobacteria</taxon>
        <taxon>Hyphomicrobiales</taxon>
        <taxon>Stappiaceae</taxon>
        <taxon>Roseibium</taxon>
    </lineage>
</organism>